<dbReference type="Proteomes" id="UP000622860">
    <property type="component" value="Unassembled WGS sequence"/>
</dbReference>
<reference evidence="3" key="2">
    <citation type="submission" date="2020-09" db="EMBL/GenBank/DDBJ databases">
        <authorList>
            <person name="Sun Q."/>
            <person name="Zhou Y."/>
        </authorList>
    </citation>
    <scope>NUCLEOTIDE SEQUENCE</scope>
    <source>
        <strain evidence="3">CGMCC 1.12754</strain>
    </source>
</reference>
<keyword evidence="4" id="KW-1185">Reference proteome</keyword>
<dbReference type="Pfam" id="PF02517">
    <property type="entry name" value="Rce1-like"/>
    <property type="match status" value="1"/>
</dbReference>
<dbReference type="InterPro" id="IPR003675">
    <property type="entry name" value="Rce1/LyrA-like_dom"/>
</dbReference>
<dbReference type="GO" id="GO:0080120">
    <property type="term" value="P:CAAX-box protein maturation"/>
    <property type="evidence" value="ECO:0007669"/>
    <property type="project" value="UniProtKB-ARBA"/>
</dbReference>
<keyword evidence="3" id="KW-0378">Hydrolase</keyword>
<feature type="domain" description="CAAX prenyl protease 2/Lysostaphin resistance protein A-like" evidence="2">
    <location>
        <begin position="91"/>
        <end position="174"/>
    </location>
</feature>
<dbReference type="GO" id="GO:0006508">
    <property type="term" value="P:proteolysis"/>
    <property type="evidence" value="ECO:0007669"/>
    <property type="project" value="UniProtKB-KW"/>
</dbReference>
<dbReference type="GO" id="GO:0004175">
    <property type="term" value="F:endopeptidase activity"/>
    <property type="evidence" value="ECO:0007669"/>
    <property type="project" value="UniProtKB-ARBA"/>
</dbReference>
<feature type="transmembrane region" description="Helical" evidence="1">
    <location>
        <begin position="52"/>
        <end position="72"/>
    </location>
</feature>
<reference evidence="3" key="1">
    <citation type="journal article" date="2014" name="Int. J. Syst. Evol. Microbiol.">
        <title>Complete genome sequence of Corynebacterium casei LMG S-19264T (=DSM 44701T), isolated from a smear-ripened cheese.</title>
        <authorList>
            <consortium name="US DOE Joint Genome Institute (JGI-PGF)"/>
            <person name="Walter F."/>
            <person name="Albersmeier A."/>
            <person name="Kalinowski J."/>
            <person name="Ruckert C."/>
        </authorList>
    </citation>
    <scope>NUCLEOTIDE SEQUENCE</scope>
    <source>
        <strain evidence="3">CGMCC 1.12754</strain>
    </source>
</reference>
<evidence type="ECO:0000313" key="3">
    <source>
        <dbReference type="EMBL" id="GGG65044.1"/>
    </source>
</evidence>
<comment type="caution">
    <text evidence="3">The sequence shown here is derived from an EMBL/GenBank/DDBJ whole genome shotgun (WGS) entry which is preliminary data.</text>
</comment>
<evidence type="ECO:0000256" key="1">
    <source>
        <dbReference type="SAM" id="Phobius"/>
    </source>
</evidence>
<keyword evidence="1" id="KW-0472">Membrane</keyword>
<dbReference type="AlphaFoldDB" id="A0A917H208"/>
<keyword evidence="1" id="KW-1133">Transmembrane helix</keyword>
<feature type="transmembrane region" description="Helical" evidence="1">
    <location>
        <begin position="92"/>
        <end position="110"/>
    </location>
</feature>
<evidence type="ECO:0000259" key="2">
    <source>
        <dbReference type="Pfam" id="PF02517"/>
    </source>
</evidence>
<feature type="transmembrane region" description="Helical" evidence="1">
    <location>
        <begin position="161"/>
        <end position="181"/>
    </location>
</feature>
<feature type="transmembrane region" description="Helical" evidence="1">
    <location>
        <begin position="139"/>
        <end position="155"/>
    </location>
</feature>
<dbReference type="EMBL" id="BMFR01000001">
    <property type="protein sequence ID" value="GGG65044.1"/>
    <property type="molecule type" value="Genomic_DNA"/>
</dbReference>
<accession>A0A917H208</accession>
<sequence length="183" mass="21201">MIEQMTDKEIKMQLILSQMLLFALSMLLSIFLFEHMSQWFYYFSLNIEQIVYYGIIPGLIIVVLDLLLIYVFPKRYYDDGGINVKLFKNRSVLDICFIALIVAVSEELLFRGVLQTSFGYIAASVVFTLVHIRYLTKPVLLISVLFVSFYIGYMFELTGNLICSVASHFIVDFLLGLVIRFQK</sequence>
<name>A0A917H208_9BACI</name>
<gene>
    <name evidence="3" type="ORF">GCM10011398_05840</name>
</gene>
<keyword evidence="1" id="KW-0812">Transmembrane</keyword>
<organism evidence="3 4">
    <name type="scientific">Virgibacillus oceani</name>
    <dbReference type="NCBI Taxonomy" id="1479511"/>
    <lineage>
        <taxon>Bacteria</taxon>
        <taxon>Bacillati</taxon>
        <taxon>Bacillota</taxon>
        <taxon>Bacilli</taxon>
        <taxon>Bacillales</taxon>
        <taxon>Bacillaceae</taxon>
        <taxon>Virgibacillus</taxon>
    </lineage>
</organism>
<proteinExistence type="predicted"/>
<evidence type="ECO:0000313" key="4">
    <source>
        <dbReference type="Proteomes" id="UP000622860"/>
    </source>
</evidence>
<feature type="transmembrane region" description="Helical" evidence="1">
    <location>
        <begin position="12"/>
        <end position="32"/>
    </location>
</feature>
<protein>
    <submittedName>
        <fullName evidence="3">CAAX amino protease</fullName>
    </submittedName>
</protein>
<keyword evidence="3" id="KW-0645">Protease</keyword>